<keyword evidence="3" id="KW-1185">Reference proteome</keyword>
<proteinExistence type="predicted"/>
<gene>
    <name evidence="2" type="ORF">ET33_00015</name>
</gene>
<feature type="chain" id="PRO_5038857358" evidence="1">
    <location>
        <begin position="21"/>
        <end position="99"/>
    </location>
</feature>
<accession>A0A081PAX9</accession>
<comment type="caution">
    <text evidence="2">The sequence shown here is derived from an EMBL/GenBank/DDBJ whole genome shotgun (WGS) entry which is preliminary data.</text>
</comment>
<dbReference type="AlphaFoldDB" id="A0A081PAX9"/>
<dbReference type="RefSeq" id="WP_036674977.1">
    <property type="nucleotide sequence ID" value="NZ_JNVM01000001.1"/>
</dbReference>
<evidence type="ECO:0000313" key="3">
    <source>
        <dbReference type="Proteomes" id="UP000028123"/>
    </source>
</evidence>
<organism evidence="2 3">
    <name type="scientific">Paenibacillus tyrfis</name>
    <dbReference type="NCBI Taxonomy" id="1501230"/>
    <lineage>
        <taxon>Bacteria</taxon>
        <taxon>Bacillati</taxon>
        <taxon>Bacillota</taxon>
        <taxon>Bacilli</taxon>
        <taxon>Bacillales</taxon>
        <taxon>Paenibacillaceae</taxon>
        <taxon>Paenibacillus</taxon>
    </lineage>
</organism>
<feature type="signal peptide" evidence="1">
    <location>
        <begin position="1"/>
        <end position="20"/>
    </location>
</feature>
<evidence type="ECO:0000256" key="1">
    <source>
        <dbReference type="SAM" id="SignalP"/>
    </source>
</evidence>
<reference evidence="2 3" key="1">
    <citation type="submission" date="2014-06" db="EMBL/GenBank/DDBJ databases">
        <title>Draft genome sequence of Paenibacillus sp. MSt1.</title>
        <authorList>
            <person name="Aw Y.K."/>
            <person name="Ong K.S."/>
            <person name="Gan H.M."/>
            <person name="Lee S.M."/>
        </authorList>
    </citation>
    <scope>NUCLEOTIDE SEQUENCE [LARGE SCALE GENOMIC DNA]</scope>
    <source>
        <strain evidence="2 3">MSt1</strain>
    </source>
</reference>
<dbReference type="Proteomes" id="UP000028123">
    <property type="component" value="Unassembled WGS sequence"/>
</dbReference>
<evidence type="ECO:0000313" key="2">
    <source>
        <dbReference type="EMBL" id="KEQ27852.1"/>
    </source>
</evidence>
<sequence length="99" mass="10544">MKRSTLLLSAIIAGSALFSAQGAAIASTAVPSNVSQGNMEVMGCKPKKVEVRKTYKTQTEIPMQYEYDRGGYSGPIDLFAVLNNADGTYTAVYIGTVIC</sequence>
<keyword evidence="1" id="KW-0732">Signal</keyword>
<dbReference type="OrthoDB" id="9893809at2"/>
<dbReference type="EMBL" id="JNVM01000001">
    <property type="protein sequence ID" value="KEQ27852.1"/>
    <property type="molecule type" value="Genomic_DNA"/>
</dbReference>
<name>A0A081PAX9_9BACL</name>
<protein>
    <submittedName>
        <fullName evidence="2">Uncharacterized protein</fullName>
    </submittedName>
</protein>